<proteinExistence type="predicted"/>
<evidence type="ECO:0000259" key="3">
    <source>
        <dbReference type="Pfam" id="PF16344"/>
    </source>
</evidence>
<dbReference type="InterPro" id="IPR032508">
    <property type="entry name" value="FecR_C"/>
</dbReference>
<dbReference type="Pfam" id="PF04773">
    <property type="entry name" value="FecR"/>
    <property type="match status" value="1"/>
</dbReference>
<feature type="domain" description="FecR protein" evidence="2">
    <location>
        <begin position="158"/>
        <end position="250"/>
    </location>
</feature>
<keyword evidence="1" id="KW-1133">Transmembrane helix</keyword>
<feature type="transmembrane region" description="Helical" evidence="1">
    <location>
        <begin position="80"/>
        <end position="97"/>
    </location>
</feature>
<evidence type="ECO:0000313" key="4">
    <source>
        <dbReference type="EMBL" id="WEK20205.1"/>
    </source>
</evidence>
<dbReference type="InterPro" id="IPR006860">
    <property type="entry name" value="FecR"/>
</dbReference>
<keyword evidence="1" id="KW-0812">Transmembrane</keyword>
<name>A0AAJ6B7F1_9SPHI</name>
<dbReference type="Pfam" id="PF16344">
    <property type="entry name" value="FecR_C"/>
    <property type="match status" value="1"/>
</dbReference>
<evidence type="ECO:0000259" key="2">
    <source>
        <dbReference type="Pfam" id="PF04773"/>
    </source>
</evidence>
<evidence type="ECO:0000256" key="1">
    <source>
        <dbReference type="SAM" id="Phobius"/>
    </source>
</evidence>
<dbReference type="PIRSF" id="PIRSF018266">
    <property type="entry name" value="FecR"/>
    <property type="match status" value="1"/>
</dbReference>
<dbReference type="PANTHER" id="PTHR30273">
    <property type="entry name" value="PERIPLASMIC SIGNAL SENSOR AND SIGMA FACTOR ACTIVATOR FECR-RELATED"/>
    <property type="match status" value="1"/>
</dbReference>
<dbReference type="Gene3D" id="2.60.120.1440">
    <property type="match status" value="1"/>
</dbReference>
<accession>A0AAJ6B7F1</accession>
<dbReference type="EMBL" id="CP119313">
    <property type="protein sequence ID" value="WEK20205.1"/>
    <property type="molecule type" value="Genomic_DNA"/>
</dbReference>
<protein>
    <submittedName>
        <fullName evidence="4">DUF4974 domain-containing protein</fullName>
    </submittedName>
</protein>
<dbReference type="Gene3D" id="3.55.50.30">
    <property type="match status" value="1"/>
</dbReference>
<dbReference type="GO" id="GO:0016989">
    <property type="term" value="F:sigma factor antagonist activity"/>
    <property type="evidence" value="ECO:0007669"/>
    <property type="project" value="TreeGrafter"/>
</dbReference>
<feature type="domain" description="Protein FecR C-terminal" evidence="3">
    <location>
        <begin position="303"/>
        <end position="371"/>
    </location>
</feature>
<sequence length="373" mass="41367">MNKEELVSLAEKVNEGTATTHELALYIAGCEALHMAFQKDAEQWPELDEELSTMEAASLRRFWQSQHPTKIKIFPLWKRATTIAAAVAAIVVGVYFFKFNDTVKIKPGKNIATLTLANGKTIELSDHKTGVAIQGTHLVYNDGSSASTNEIEAIELTATTPKGGTYQFTLPDGTKVWLNAASKLIFPSQFKGGERKVQLEGEAYFAVQHNAKQPFQVYSKGQVVKDIGTEFNINAYTDEPYVRTSLIEGIASVRPISTIGRKDRRDRAEEIILKPGQQAQLKGSAIKVAKVNLNAEVAWKKGEFVFDNESLGSIMRKISRWYNVDIVYRGVDPAETFGGSISRFAEVSKVLENLELTGEIHFKISGRTIYVSQ</sequence>
<gene>
    <name evidence="4" type="ORF">P0Y49_03455</name>
</gene>
<dbReference type="AlphaFoldDB" id="A0AAJ6B7F1"/>
<reference evidence="4" key="1">
    <citation type="submission" date="2023-03" db="EMBL/GenBank/DDBJ databases">
        <title>Andean soil-derived lignocellulolytic bacterial consortium as a source of novel taxa and putative plastic-active enzymes.</title>
        <authorList>
            <person name="Diaz-Garcia L."/>
            <person name="Chuvochina M."/>
            <person name="Feuerriegel G."/>
            <person name="Bunk B."/>
            <person name="Sproer C."/>
            <person name="Streit W.R."/>
            <person name="Rodriguez L.M."/>
            <person name="Overmann J."/>
            <person name="Jimenez D.J."/>
        </authorList>
    </citation>
    <scope>NUCLEOTIDE SEQUENCE</scope>
    <source>
        <strain evidence="4">MAG 3858</strain>
    </source>
</reference>
<keyword evidence="1" id="KW-0472">Membrane</keyword>
<evidence type="ECO:0000313" key="5">
    <source>
        <dbReference type="Proteomes" id="UP001214530"/>
    </source>
</evidence>
<dbReference type="InterPro" id="IPR012373">
    <property type="entry name" value="Ferrdict_sens_TM"/>
</dbReference>
<organism evidence="4 5">
    <name type="scientific">Candidatus Pedobacter colombiensis</name>
    <dbReference type="NCBI Taxonomy" id="3121371"/>
    <lineage>
        <taxon>Bacteria</taxon>
        <taxon>Pseudomonadati</taxon>
        <taxon>Bacteroidota</taxon>
        <taxon>Sphingobacteriia</taxon>
        <taxon>Sphingobacteriales</taxon>
        <taxon>Sphingobacteriaceae</taxon>
        <taxon>Pedobacter</taxon>
    </lineage>
</organism>
<dbReference type="Proteomes" id="UP001214530">
    <property type="component" value="Chromosome"/>
</dbReference>
<dbReference type="PANTHER" id="PTHR30273:SF2">
    <property type="entry name" value="PROTEIN FECR"/>
    <property type="match status" value="1"/>
</dbReference>